<evidence type="ECO:0008006" key="2">
    <source>
        <dbReference type="Google" id="ProtNLM"/>
    </source>
</evidence>
<dbReference type="InterPro" id="IPR025366">
    <property type="entry name" value="DUF4270"/>
</dbReference>
<dbReference type="EMBL" id="UOEP01000146">
    <property type="protein sequence ID" value="VAW21471.1"/>
    <property type="molecule type" value="Genomic_DNA"/>
</dbReference>
<reference evidence="1" key="1">
    <citation type="submission" date="2018-06" db="EMBL/GenBank/DDBJ databases">
        <authorList>
            <person name="Zhirakovskaya E."/>
        </authorList>
    </citation>
    <scope>NUCLEOTIDE SEQUENCE</scope>
</reference>
<dbReference type="AlphaFoldDB" id="A0A3B0TS60"/>
<protein>
    <recommendedName>
        <fullName evidence="2">DUF4270 domain-containing protein</fullName>
    </recommendedName>
</protein>
<accession>A0A3B0TS60</accession>
<sequence length="435" mass="49241">MSRLLFFILVGTAFLVACDQGYDLNTFSIGDEFIQSETSIAIVDTYTVRMSTMLVDSITTSGKEVLLAGSYIDDEFGVISSKSYFRVGLPSFISLTDQDRFDSLILVLKRKDLVYGDTLKQQTLNVYRLAEGIRLNSDDKLYNTSSFRYDESPVGSKTFTPILEKEFVRIKLSYSFGLGLFEEMAANQFVLNDEFLDYLKGLVIVPETEDGAILAFKAGKDDVSMVLHTHKVDDEDTDISFKFKMINPQYQFNQISADRTGTQLQNLNDKFIDLPSGATGNKSFMQAGTGLMTRLEFPSLGTLLEGTQNYLLVKAELILKPVPFSYKKFPLPSSLVLYESNKYNQIVKEITGDNNSILPAKLYLDKVYNEDTYYIFNITDFITEELSDAFFDVDHALLVGLTNNSMGASLDRVIFDARSNTRFKPQLKLYYVYYN</sequence>
<organism evidence="1">
    <name type="scientific">hydrothermal vent metagenome</name>
    <dbReference type="NCBI Taxonomy" id="652676"/>
    <lineage>
        <taxon>unclassified sequences</taxon>
        <taxon>metagenomes</taxon>
        <taxon>ecological metagenomes</taxon>
    </lineage>
</organism>
<name>A0A3B0TS60_9ZZZZ</name>
<dbReference type="PROSITE" id="PS51257">
    <property type="entry name" value="PROKAR_LIPOPROTEIN"/>
    <property type="match status" value="1"/>
</dbReference>
<proteinExistence type="predicted"/>
<dbReference type="Pfam" id="PF14092">
    <property type="entry name" value="DUF4270"/>
    <property type="match status" value="1"/>
</dbReference>
<gene>
    <name evidence="1" type="ORF">MNBD_BACTEROID01-607</name>
</gene>
<evidence type="ECO:0000313" key="1">
    <source>
        <dbReference type="EMBL" id="VAW21471.1"/>
    </source>
</evidence>